<dbReference type="PANTHER" id="PTHR47788:SF1">
    <property type="entry name" value="A-ADDING TRNA NUCLEOTIDYLTRANSFERASE"/>
    <property type="match status" value="1"/>
</dbReference>
<dbReference type="GO" id="GO:0046872">
    <property type="term" value="F:metal ion binding"/>
    <property type="evidence" value="ECO:0007669"/>
    <property type="project" value="UniProtKB-KW"/>
</dbReference>
<evidence type="ECO:0000256" key="9">
    <source>
        <dbReference type="ARBA" id="ARBA00022842"/>
    </source>
</evidence>
<dbReference type="CDD" id="cd04595">
    <property type="entry name" value="CBS_pair_DHH_polyA_Pol_assoc"/>
    <property type="match status" value="1"/>
</dbReference>
<dbReference type="OrthoDB" id="9805698at2"/>
<dbReference type="Pfam" id="PF12627">
    <property type="entry name" value="PolyA_pol_RNAbd"/>
    <property type="match status" value="1"/>
</dbReference>
<dbReference type="SUPFAM" id="SSF81891">
    <property type="entry name" value="Poly A polymerase C-terminal region-like"/>
    <property type="match status" value="1"/>
</dbReference>
<dbReference type="eggNOG" id="COG0618">
    <property type="taxonomic scope" value="Bacteria"/>
</dbReference>
<dbReference type="Proteomes" id="UP000006427">
    <property type="component" value="Unassembled WGS sequence"/>
</dbReference>
<comment type="similarity">
    <text evidence="2 12">Belongs to the tRNA nucleotidyltransferase/poly(A) polymerase family.</text>
</comment>
<dbReference type="InterPro" id="IPR038763">
    <property type="entry name" value="DHH_sf"/>
</dbReference>
<evidence type="ECO:0000256" key="12">
    <source>
        <dbReference type="RuleBase" id="RU003953"/>
    </source>
</evidence>
<evidence type="ECO:0000256" key="10">
    <source>
        <dbReference type="ARBA" id="ARBA00022884"/>
    </source>
</evidence>
<dbReference type="PANTHER" id="PTHR47788">
    <property type="entry name" value="POLYA POLYMERASE"/>
    <property type="match status" value="1"/>
</dbReference>
<evidence type="ECO:0000256" key="1">
    <source>
        <dbReference type="ARBA" id="ARBA00001946"/>
    </source>
</evidence>
<evidence type="ECO:0000313" key="14">
    <source>
        <dbReference type="EMBL" id="EFC92412.1"/>
    </source>
</evidence>
<organism evidence="14 15">
    <name type="scientific">Dethiosulfovibrio peptidovorans DSM 11002</name>
    <dbReference type="NCBI Taxonomy" id="469381"/>
    <lineage>
        <taxon>Bacteria</taxon>
        <taxon>Thermotogati</taxon>
        <taxon>Synergistota</taxon>
        <taxon>Synergistia</taxon>
        <taxon>Synergistales</taxon>
        <taxon>Dethiosulfovibrionaceae</taxon>
        <taxon>Dethiosulfovibrio</taxon>
    </lineage>
</organism>
<evidence type="ECO:0000256" key="11">
    <source>
        <dbReference type="PROSITE-ProRule" id="PRU00703"/>
    </source>
</evidence>
<comment type="cofactor">
    <cofactor evidence="1">
        <name>Mg(2+)</name>
        <dbReference type="ChEBI" id="CHEBI:18420"/>
    </cofactor>
</comment>
<dbReference type="PaxDb" id="469381-Dpep_2390"/>
<keyword evidence="3" id="KW-0820">tRNA-binding</keyword>
<feature type="domain" description="CBS" evidence="13">
    <location>
        <begin position="314"/>
        <end position="371"/>
    </location>
</feature>
<dbReference type="GO" id="GO:0000166">
    <property type="term" value="F:nucleotide binding"/>
    <property type="evidence" value="ECO:0007669"/>
    <property type="project" value="UniProtKB-KW"/>
</dbReference>
<dbReference type="eggNOG" id="COG2524">
    <property type="taxonomic scope" value="Bacteria"/>
</dbReference>
<sequence>MKVITSHVGSDFDSLASMIAAGKLYPDGVPCFSGSAERNVRDFLKRHRDRWTVLTPRKIRMDEVTQLIVVDTRSIRRLGVLAPLVGRTDVDVHVYDHHPPCSDEIDASKKVIEPVGAAVTLILEEVLRRGIAPTPHEATLFALGIYEDTGGLIFGGTTKRDYEMMCRMREYGADFTLIPSAIEMGLSASERRMMDKLVENAWERYIAGARVVFTMAAVDSYVEGLSLFVHRLRDFFSADVVLSAVRMEGRTYVVGRSRQNVLDVSSLLKPLGGGGHPQAASATVSDRSPQRILLSLENQVEELITPVMTVSGIMTSPVMAVDEDSSVNDAYRIMLRYGHSALPVTRRGDLIGLITRKDLDKAQLHGYGEAMVEEFMTEGVITVSSQASIEEAHRSMITHNIGRLPVVRNGDLIGIVTRTDLLRALYPASMPMEERQIAPDYPWTEPMERLLDKGLSCSDRELLKTIGRRAHEMGMAAYVVGGVVRDLLLDRPVTDLDVVVEGDATGFIKSWERDGADVSLHGRFKTGTIAFPDGRKVDVATARREFYEFPTAQPTVSSDSLKHDLYRRDFTVNAMALSIGGETWGTLIDYFGGRRDILSRKLRTLHNLSFVEDPTRIFRGVRLEQRLGFDLDDNALRTMKNCVRGGLFGGLSGFRLRSELEISLKEPRPWPIVKRMAELGLWEPLFPGIHLGNRVARTLRRLSVARGRMAKELIPLGDDLWIAPLAALLQEGPDDLWPRVADRLNLGARERFLLRMSIDGLGGAEEAIGGRSPRKNSEIVTFLRDVSPVVALYWALSTARWRFRRRILLYLTRLIKVKPMLSGSDILAMGYSEGPRVGKILDSLLLARLDGAVDTRDDEIAWVTRNFKREVEMEGR</sequence>
<dbReference type="SMART" id="SM00116">
    <property type="entry name" value="CBS"/>
    <property type="match status" value="2"/>
</dbReference>
<dbReference type="Gene3D" id="1.10.3090.10">
    <property type="entry name" value="cca-adding enzyme, domain 2"/>
    <property type="match status" value="1"/>
</dbReference>
<evidence type="ECO:0000256" key="2">
    <source>
        <dbReference type="ARBA" id="ARBA00007265"/>
    </source>
</evidence>
<reference evidence="14 15" key="1">
    <citation type="journal article" date="2010" name="Stand. Genomic Sci.">
        <title>Permanent draft genome sequence of Dethiosulfovibrio peptidovorans type strain (SEBR 4207).</title>
        <authorList>
            <person name="Labutti K."/>
            <person name="Mayilraj S."/>
            <person name="Clum A."/>
            <person name="Lucas S."/>
            <person name="Glavina Del Rio T."/>
            <person name="Nolan M."/>
            <person name="Tice H."/>
            <person name="Cheng J.F."/>
            <person name="Pitluck S."/>
            <person name="Liolios K."/>
            <person name="Ivanova N."/>
            <person name="Mavromatis K."/>
            <person name="Mikhailova N."/>
            <person name="Pati A."/>
            <person name="Goodwin L."/>
            <person name="Chen A."/>
            <person name="Palaniappan K."/>
            <person name="Land M."/>
            <person name="Hauser L."/>
            <person name="Chang Y.J."/>
            <person name="Jeffries C.D."/>
            <person name="Rohde M."/>
            <person name="Spring S."/>
            <person name="Goker M."/>
            <person name="Woyke T."/>
            <person name="Bristow J."/>
            <person name="Eisen J.A."/>
            <person name="Markowitz V."/>
            <person name="Hugenholtz P."/>
            <person name="Kyrpides N.C."/>
            <person name="Klenk H.P."/>
            <person name="Lapidus A."/>
        </authorList>
    </citation>
    <scope>NUCLEOTIDE SEQUENCE [LARGE SCALE GENOMIC DNA]</scope>
    <source>
        <strain evidence="14 15">DSM 11002</strain>
    </source>
</reference>
<dbReference type="Gene3D" id="3.10.580.10">
    <property type="entry name" value="CBS-domain"/>
    <property type="match status" value="1"/>
</dbReference>
<accession>D2Z4R8</accession>
<dbReference type="InterPro" id="IPR000644">
    <property type="entry name" value="CBS_dom"/>
</dbReference>
<evidence type="ECO:0000256" key="8">
    <source>
        <dbReference type="ARBA" id="ARBA00022741"/>
    </source>
</evidence>
<dbReference type="InterPro" id="IPR001667">
    <property type="entry name" value="DDH_dom"/>
</dbReference>
<evidence type="ECO:0000256" key="7">
    <source>
        <dbReference type="ARBA" id="ARBA00022723"/>
    </source>
</evidence>
<dbReference type="PROSITE" id="PS51371">
    <property type="entry name" value="CBS"/>
    <property type="match status" value="2"/>
</dbReference>
<keyword evidence="15" id="KW-1185">Reference proteome</keyword>
<dbReference type="InterPro" id="IPR052390">
    <property type="entry name" value="tRNA_nt/polyA_polymerase"/>
</dbReference>
<dbReference type="GO" id="GO:0000049">
    <property type="term" value="F:tRNA binding"/>
    <property type="evidence" value="ECO:0007669"/>
    <property type="project" value="UniProtKB-KW"/>
</dbReference>
<proteinExistence type="inferred from homology"/>
<keyword evidence="7" id="KW-0479">Metal-binding</keyword>
<dbReference type="Pfam" id="PF00571">
    <property type="entry name" value="CBS"/>
    <property type="match status" value="2"/>
</dbReference>
<dbReference type="InterPro" id="IPR032828">
    <property type="entry name" value="PolyA_RNA-bd"/>
</dbReference>
<evidence type="ECO:0000313" key="15">
    <source>
        <dbReference type="Proteomes" id="UP000006427"/>
    </source>
</evidence>
<dbReference type="CDD" id="cd05398">
    <property type="entry name" value="NT_ClassII-CCAase"/>
    <property type="match status" value="1"/>
</dbReference>
<dbReference type="SUPFAM" id="SSF54631">
    <property type="entry name" value="CBS-domain pair"/>
    <property type="match status" value="1"/>
</dbReference>
<dbReference type="SUPFAM" id="SSF81301">
    <property type="entry name" value="Nucleotidyltransferase"/>
    <property type="match status" value="1"/>
</dbReference>
<name>D2Z4R8_9BACT</name>
<dbReference type="GO" id="GO:0008033">
    <property type="term" value="P:tRNA processing"/>
    <property type="evidence" value="ECO:0007669"/>
    <property type="project" value="UniProtKB-KW"/>
</dbReference>
<evidence type="ECO:0000259" key="13">
    <source>
        <dbReference type="PROSITE" id="PS51371"/>
    </source>
</evidence>
<dbReference type="eggNOG" id="COG0617">
    <property type="taxonomic scope" value="Bacteria"/>
</dbReference>
<evidence type="ECO:0000256" key="5">
    <source>
        <dbReference type="ARBA" id="ARBA00022694"/>
    </source>
</evidence>
<dbReference type="Gene3D" id="3.30.460.10">
    <property type="entry name" value="Beta Polymerase, domain 2"/>
    <property type="match status" value="1"/>
</dbReference>
<keyword evidence="10 12" id="KW-0694">RNA-binding</keyword>
<dbReference type="Pfam" id="PF01368">
    <property type="entry name" value="DHH"/>
    <property type="match status" value="1"/>
</dbReference>
<keyword evidence="11" id="KW-0129">CBS domain</keyword>
<dbReference type="Gene3D" id="3.90.1640.10">
    <property type="entry name" value="inorganic pyrophosphatase (n-terminal core)"/>
    <property type="match status" value="1"/>
</dbReference>
<keyword evidence="5" id="KW-0819">tRNA processing</keyword>
<dbReference type="EMBL" id="ABTR02000001">
    <property type="protein sequence ID" value="EFC92412.1"/>
    <property type="molecule type" value="Genomic_DNA"/>
</dbReference>
<comment type="caution">
    <text evidence="14">The sequence shown here is derived from an EMBL/GenBank/DDBJ whole genome shotgun (WGS) entry which is preliminary data.</text>
</comment>
<dbReference type="InterPro" id="IPR046342">
    <property type="entry name" value="CBS_dom_sf"/>
</dbReference>
<keyword evidence="9" id="KW-0460">Magnesium</keyword>
<evidence type="ECO:0000256" key="6">
    <source>
        <dbReference type="ARBA" id="ARBA00022695"/>
    </source>
</evidence>
<dbReference type="InterPro" id="IPR043519">
    <property type="entry name" value="NT_sf"/>
</dbReference>
<feature type="domain" description="CBS" evidence="13">
    <location>
        <begin position="376"/>
        <end position="434"/>
    </location>
</feature>
<keyword evidence="8" id="KW-0547">Nucleotide-binding</keyword>
<keyword evidence="6" id="KW-0548">Nucleotidyltransferase</keyword>
<evidence type="ECO:0000256" key="3">
    <source>
        <dbReference type="ARBA" id="ARBA00022555"/>
    </source>
</evidence>
<keyword evidence="4 12" id="KW-0808">Transferase</keyword>
<dbReference type="RefSeq" id="WP_005662464.1">
    <property type="nucleotide sequence ID" value="NZ_ABTR02000001.1"/>
</dbReference>
<dbReference type="Gene3D" id="3.10.310.30">
    <property type="match status" value="1"/>
</dbReference>
<dbReference type="SUPFAM" id="SSF64182">
    <property type="entry name" value="DHH phosphoesterases"/>
    <property type="match status" value="1"/>
</dbReference>
<gene>
    <name evidence="14" type="ORF">Dpep_2390</name>
</gene>
<dbReference type="STRING" id="469381.Dpep_2390"/>
<dbReference type="GO" id="GO:0016779">
    <property type="term" value="F:nucleotidyltransferase activity"/>
    <property type="evidence" value="ECO:0007669"/>
    <property type="project" value="UniProtKB-KW"/>
</dbReference>
<dbReference type="AlphaFoldDB" id="D2Z4R8"/>
<dbReference type="Pfam" id="PF01743">
    <property type="entry name" value="PolyA_pol"/>
    <property type="match status" value="1"/>
</dbReference>
<dbReference type="InterPro" id="IPR002646">
    <property type="entry name" value="PolA_pol_head_dom"/>
</dbReference>
<evidence type="ECO:0000256" key="4">
    <source>
        <dbReference type="ARBA" id="ARBA00022679"/>
    </source>
</evidence>
<protein>
    <submittedName>
        <fullName evidence="14">CBS domain containing protein</fullName>
    </submittedName>
</protein>